<dbReference type="PANTHER" id="PTHR22589">
    <property type="entry name" value="CARNITINE O-ACYLTRANSFERASE"/>
    <property type="match status" value="1"/>
</dbReference>
<evidence type="ECO:0000256" key="17">
    <source>
        <dbReference type="ARBA" id="ARBA00073438"/>
    </source>
</evidence>
<name>A0A4P9Z0A9_9FUNG</name>
<dbReference type="InterPro" id="IPR042231">
    <property type="entry name" value="Cho/carn_acyl_trans_2"/>
</dbReference>
<dbReference type="GO" id="GO:0005777">
    <property type="term" value="C:peroxisome"/>
    <property type="evidence" value="ECO:0007669"/>
    <property type="project" value="UniProtKB-SubCell"/>
</dbReference>
<dbReference type="PROSITE" id="PS00440">
    <property type="entry name" value="ACYLTRANSF_C_2"/>
    <property type="match status" value="1"/>
</dbReference>
<dbReference type="GO" id="GO:0005743">
    <property type="term" value="C:mitochondrial inner membrane"/>
    <property type="evidence" value="ECO:0007669"/>
    <property type="project" value="UniProtKB-SubCell"/>
</dbReference>
<dbReference type="GO" id="GO:0009437">
    <property type="term" value="P:carnitine metabolic process"/>
    <property type="evidence" value="ECO:0007669"/>
    <property type="project" value="TreeGrafter"/>
</dbReference>
<evidence type="ECO:0000256" key="6">
    <source>
        <dbReference type="ARBA" id="ARBA00022792"/>
    </source>
</evidence>
<sequence length="343" mass="38532">MPTSTTGTARPLYAFQDKLPHLPVPDLKETCAKYLRTVRPLLDDAAFARTEAAVAKFQQPGGLGEQLQQRLQARAADPNVHNWLEAWWNEISYLGYRDPIVLNVSFFFAFQDDRLRRVPATRAASIVTAAMDFREQVVSETLTPEYAKNTPLCSLAYSRIFNACRYPVKPSDKLRAFDPSTHEHLAVMRKNQVFVFDLVRDGKRLSTADIELQLNRIITQAGEHKAPAIGALTTEHRDTWADVREHLLSVSPRNAATLERLESAVFLLCLDDTAPVTRDEVSAACWHGDGRNRYFDKSLQYVVFENGKAGVIIEHAGVDGTQLARLNDTICDRLAKNQVDHGN</sequence>
<gene>
    <name evidence="21" type="ORF">SYNPS1DRAFT_15255</name>
</gene>
<keyword evidence="22" id="KW-1185">Reference proteome</keyword>
<dbReference type="Gene3D" id="3.30.559.70">
    <property type="entry name" value="Choline/Carnitine o-acyltransferase, domain 2"/>
    <property type="match status" value="1"/>
</dbReference>
<dbReference type="InterPro" id="IPR039551">
    <property type="entry name" value="Cho/carn_acyl_trans"/>
</dbReference>
<proteinExistence type="inferred from homology"/>
<comment type="catalytic activity">
    <reaction evidence="14">
        <text>(R)-carnitine + acetyl-CoA = O-acetyl-(R)-carnitine + CoA</text>
        <dbReference type="Rhea" id="RHEA:21136"/>
        <dbReference type="ChEBI" id="CHEBI:16347"/>
        <dbReference type="ChEBI" id="CHEBI:57287"/>
        <dbReference type="ChEBI" id="CHEBI:57288"/>
        <dbReference type="ChEBI" id="CHEBI:57589"/>
        <dbReference type="EC" id="2.3.1.7"/>
    </reaction>
</comment>
<keyword evidence="10" id="KW-0496">Mitochondrion</keyword>
<dbReference type="InterPro" id="IPR000542">
    <property type="entry name" value="Carn_acyl_trans"/>
</dbReference>
<comment type="similarity">
    <text evidence="3 19">Belongs to the carnitine/choline acetyltransferase family.</text>
</comment>
<evidence type="ECO:0000313" key="22">
    <source>
        <dbReference type="Proteomes" id="UP000278143"/>
    </source>
</evidence>
<feature type="domain" description="Choline/carnitine acyltransferase" evidence="20">
    <location>
        <begin position="22"/>
        <end position="339"/>
    </location>
</feature>
<evidence type="ECO:0000256" key="14">
    <source>
        <dbReference type="ARBA" id="ARBA00052702"/>
    </source>
</evidence>
<dbReference type="Proteomes" id="UP000278143">
    <property type="component" value="Unassembled WGS sequence"/>
</dbReference>
<evidence type="ECO:0000256" key="9">
    <source>
        <dbReference type="ARBA" id="ARBA00023098"/>
    </source>
</evidence>
<keyword evidence="8" id="KW-0809">Transit peptide</keyword>
<evidence type="ECO:0000256" key="15">
    <source>
        <dbReference type="ARBA" id="ARBA00053195"/>
    </source>
</evidence>
<dbReference type="EMBL" id="KZ989642">
    <property type="protein sequence ID" value="RKP25718.1"/>
    <property type="molecule type" value="Genomic_DNA"/>
</dbReference>
<dbReference type="EC" id="2.3.1.7" evidence="16"/>
<evidence type="ECO:0000259" key="20">
    <source>
        <dbReference type="Pfam" id="PF00755"/>
    </source>
</evidence>
<evidence type="ECO:0000313" key="21">
    <source>
        <dbReference type="EMBL" id="RKP25718.1"/>
    </source>
</evidence>
<dbReference type="Pfam" id="PF00755">
    <property type="entry name" value="Carn_acyltransf"/>
    <property type="match status" value="1"/>
</dbReference>
<evidence type="ECO:0000256" key="19">
    <source>
        <dbReference type="RuleBase" id="RU003801"/>
    </source>
</evidence>
<protein>
    <recommendedName>
        <fullName evidence="17">Carnitine O-acetyltransferase, mitochondrial</fullName>
        <ecNumber evidence="16">2.3.1.7</ecNumber>
    </recommendedName>
</protein>
<evidence type="ECO:0000256" key="1">
    <source>
        <dbReference type="ARBA" id="ARBA00004275"/>
    </source>
</evidence>
<keyword evidence="12" id="KW-0576">Peroxisome</keyword>
<evidence type="ECO:0000256" key="18">
    <source>
        <dbReference type="PIRSR" id="PIRSR600542-1"/>
    </source>
</evidence>
<dbReference type="Gene3D" id="3.30.559.10">
    <property type="entry name" value="Chloramphenicol acetyltransferase-like domain"/>
    <property type="match status" value="1"/>
</dbReference>
<evidence type="ECO:0000256" key="8">
    <source>
        <dbReference type="ARBA" id="ARBA00022946"/>
    </source>
</evidence>
<keyword evidence="4" id="KW-0813">Transport</keyword>
<dbReference type="InterPro" id="IPR023213">
    <property type="entry name" value="CAT-like_dom_sf"/>
</dbReference>
<reference evidence="22" key="1">
    <citation type="journal article" date="2018" name="Nat. Microbiol.">
        <title>Leveraging single-cell genomics to expand the fungal tree of life.</title>
        <authorList>
            <person name="Ahrendt S.R."/>
            <person name="Quandt C.A."/>
            <person name="Ciobanu D."/>
            <person name="Clum A."/>
            <person name="Salamov A."/>
            <person name="Andreopoulos B."/>
            <person name="Cheng J.F."/>
            <person name="Woyke T."/>
            <person name="Pelin A."/>
            <person name="Henrissat B."/>
            <person name="Reynolds N.K."/>
            <person name="Benny G.L."/>
            <person name="Smith M.E."/>
            <person name="James T.Y."/>
            <person name="Grigoriev I.V."/>
        </authorList>
    </citation>
    <scope>NUCLEOTIDE SEQUENCE [LARGE SCALE GENOMIC DNA]</scope>
    <source>
        <strain evidence="22">Benny S71-1</strain>
    </source>
</reference>
<keyword evidence="6" id="KW-0999">Mitochondrion inner membrane</keyword>
<dbReference type="SUPFAM" id="SSF52777">
    <property type="entry name" value="CoA-dependent acyltransferases"/>
    <property type="match status" value="1"/>
</dbReference>
<evidence type="ECO:0000256" key="16">
    <source>
        <dbReference type="ARBA" id="ARBA00066910"/>
    </source>
</evidence>
<evidence type="ECO:0000256" key="5">
    <source>
        <dbReference type="ARBA" id="ARBA00022679"/>
    </source>
</evidence>
<evidence type="ECO:0000256" key="4">
    <source>
        <dbReference type="ARBA" id="ARBA00022448"/>
    </source>
</evidence>
<evidence type="ECO:0000256" key="10">
    <source>
        <dbReference type="ARBA" id="ARBA00023128"/>
    </source>
</evidence>
<evidence type="ECO:0000256" key="13">
    <source>
        <dbReference type="ARBA" id="ARBA00023315"/>
    </source>
</evidence>
<evidence type="ECO:0000256" key="2">
    <source>
        <dbReference type="ARBA" id="ARBA00004443"/>
    </source>
</evidence>
<organism evidence="21 22">
    <name type="scientific">Syncephalis pseudoplumigaleata</name>
    <dbReference type="NCBI Taxonomy" id="1712513"/>
    <lineage>
        <taxon>Eukaryota</taxon>
        <taxon>Fungi</taxon>
        <taxon>Fungi incertae sedis</taxon>
        <taxon>Zoopagomycota</taxon>
        <taxon>Zoopagomycotina</taxon>
        <taxon>Zoopagomycetes</taxon>
        <taxon>Zoopagales</taxon>
        <taxon>Piptocephalidaceae</taxon>
        <taxon>Syncephalis</taxon>
    </lineage>
</organism>
<keyword evidence="7" id="KW-0276">Fatty acid metabolism</keyword>
<accession>A0A4P9Z0A9</accession>
<dbReference type="GO" id="GO:0006631">
    <property type="term" value="P:fatty acid metabolic process"/>
    <property type="evidence" value="ECO:0007669"/>
    <property type="project" value="UniProtKB-KW"/>
</dbReference>
<evidence type="ECO:0000256" key="12">
    <source>
        <dbReference type="ARBA" id="ARBA00023140"/>
    </source>
</evidence>
<dbReference type="OrthoDB" id="240216at2759"/>
<keyword evidence="9" id="KW-0443">Lipid metabolism</keyword>
<dbReference type="PANTHER" id="PTHR22589:SF103">
    <property type="entry name" value="CARNITINE O-ACETYL-TRANSFERASE, ISOFORM A-RELATED"/>
    <property type="match status" value="1"/>
</dbReference>
<keyword evidence="11" id="KW-0472">Membrane</keyword>
<comment type="function">
    <text evidence="15">Carnitine acetylase is specific for short chain fatty acids. Carnitine acetylase seems to affect the flux through the pyruvate dehydrogenase complex. It may be involved as well in the transport of acetyl-CoA into mitochondria.</text>
</comment>
<dbReference type="AlphaFoldDB" id="A0A4P9Z0A9"/>
<evidence type="ECO:0000256" key="11">
    <source>
        <dbReference type="ARBA" id="ARBA00023136"/>
    </source>
</evidence>
<feature type="active site" description="Proton acceptor" evidence="18">
    <location>
        <position position="315"/>
    </location>
</feature>
<comment type="subcellular location">
    <subcellularLocation>
        <location evidence="2">Mitochondrion inner membrane</location>
        <topology evidence="2">Peripheral membrane protein</topology>
        <orientation evidence="2">Matrix side</orientation>
    </subcellularLocation>
    <subcellularLocation>
        <location evidence="1">Peroxisome</location>
    </subcellularLocation>
</comment>
<keyword evidence="13 19" id="KW-0012">Acyltransferase</keyword>
<dbReference type="FunFam" id="3.30.559.70:FF:000007">
    <property type="entry name" value="Carnitine O-acetyltransferase, mitochondrial"/>
    <property type="match status" value="1"/>
</dbReference>
<evidence type="ECO:0000256" key="7">
    <source>
        <dbReference type="ARBA" id="ARBA00022832"/>
    </source>
</evidence>
<keyword evidence="5 19" id="KW-0808">Transferase</keyword>
<dbReference type="GO" id="GO:0004092">
    <property type="term" value="F:carnitine O-acetyltransferase activity"/>
    <property type="evidence" value="ECO:0007669"/>
    <property type="project" value="UniProtKB-EC"/>
</dbReference>
<feature type="non-terminal residue" evidence="21">
    <location>
        <position position="343"/>
    </location>
</feature>
<evidence type="ECO:0000256" key="3">
    <source>
        <dbReference type="ARBA" id="ARBA00005232"/>
    </source>
</evidence>